<dbReference type="EMBL" id="QRBA01000009">
    <property type="protein sequence ID" value="RDS89991.1"/>
    <property type="molecule type" value="Genomic_DNA"/>
</dbReference>
<protein>
    <submittedName>
        <fullName evidence="1">Uncharacterized protein</fullName>
    </submittedName>
</protein>
<reference evidence="1 2" key="1">
    <citation type="submission" date="2018-07" db="EMBL/GenBank/DDBJ databases">
        <title>Draft Genome Sequence of Pseudomonas fluorescens AHK-1 associated with canker disease of kiwifruit.</title>
        <authorList>
            <person name="Wu Z."/>
        </authorList>
    </citation>
    <scope>NUCLEOTIDE SEQUENCE [LARGE SCALE GENOMIC DNA]</scope>
    <source>
        <strain evidence="1 2">AHK-1</strain>
    </source>
</reference>
<gene>
    <name evidence="1" type="ORF">DL347_17490</name>
</gene>
<accession>A0A7Z6QNT9</accession>
<dbReference type="Gene3D" id="3.40.50.11550">
    <property type="match status" value="1"/>
</dbReference>
<organism evidence="1 2">
    <name type="scientific">Pseudomonas fluorescens</name>
    <dbReference type="NCBI Taxonomy" id="294"/>
    <lineage>
        <taxon>Bacteria</taxon>
        <taxon>Pseudomonadati</taxon>
        <taxon>Pseudomonadota</taxon>
        <taxon>Gammaproteobacteria</taxon>
        <taxon>Pseudomonadales</taxon>
        <taxon>Pseudomonadaceae</taxon>
        <taxon>Pseudomonas</taxon>
    </lineage>
</organism>
<evidence type="ECO:0000313" key="1">
    <source>
        <dbReference type="EMBL" id="RDS89991.1"/>
    </source>
</evidence>
<comment type="caution">
    <text evidence="1">The sequence shown here is derived from an EMBL/GenBank/DDBJ whole genome shotgun (WGS) entry which is preliminary data.</text>
</comment>
<name>A0A7Z6QNT9_PSEFL</name>
<dbReference type="AlphaFoldDB" id="A0A7Z6QNT9"/>
<sequence>MTLALGYKQNLRTLGQALNEIATRLGRNATPQAIVDALKTTPIDIHPESSSSEARTTVTLDAYIRSSGLRIPSSHFALTVLSESVLGKAQEHPLGNFGGALSWPIPLSDDGQGSLVDAARRFVTQHPNLPRMDASQSVLEYLNSNQPLSSEAAQDPAKALEMLLATPRAQALGQALQSELDGIATDSSVNDYTLAAMNLFLDPPSMPPPHAKMVAGFDLTQQSHWGKPASAVFGHLSAHLSRTHRTTPEMAKVGTYLLLARKAPELLIKDLPANLTYGSPAWVNLSIAAATIEAQTPGKVPSMTFAQVMLKAKDTGQEDLAVTQQAQAAALRTWGVVNGVLSEDEAARYNTSDIEKVRSAFNLQADARVEASDQIEATIPSRKEIALAKLKERFGENVPFEEKLLTVRNTTQAYAQPLYDPNRAPAGRHSLLDIAMSGLHQYQWETTDDRIVDATRGKSLKFDVKEVFDAELSQAMDDRKKGIATAIKQMITQLPVEDRENLEYGKLEFYQNHTYTLDTGFTGRTLAEKNHTLLIKSTGVNGQTVYEMDLKQGTVNRVPDTVLTQERGRNANRVYPIEAFTPTGMAKTVFEQNKPAQNPLPVPNSFSSTRTQAIADAFVQHLDIDNEDVIKQAKGATTFDRQMETQSKLADFFLDLIPLKSAIQNFVNGNYLDGAVDLGMDIFGFVTAGVGAAAKVAKVGAKAASAATKALKVARILGTTLIGELNPVSGVGSFIEGSVKVIGKGVDKVKAASGTLIQAVSREHGPITRGTFKVADQAYEADTILSNGQRYAYDPVKMKPYGTPLDEFSPLNELMPPSPRPRDGLRYDPLDRTHRPAHRVIQPRVPLPMDEYATSLQTNGALIEDHFTPNRIQFTREKFTLEKNGYFRDVAAGNIPPRPALPDITEKMTPNELIAEALKKTNVLVFGESHSEVASLIAMRDAMKTFHEGGVNTIFLEGATLDAYGLIADTTLAHTISKRKGGATLYDELKKAAEEFGIEIMPLEHRYLTRHSDSPGYFSGLSTLDKTSPEYIALSKQRLEEVNYYGAKQVMKNELGGKSVVWVGRAHMNTAEGVPGIAELTGGIGIGVYQKADIAESVARKADKQRDTSAALSKTDDTVGDMQIDIKV</sequence>
<proteinExistence type="predicted"/>
<evidence type="ECO:0000313" key="2">
    <source>
        <dbReference type="Proteomes" id="UP000255541"/>
    </source>
</evidence>
<dbReference type="Proteomes" id="UP000255541">
    <property type="component" value="Unassembled WGS sequence"/>
</dbReference>
<dbReference type="SUPFAM" id="SSF159501">
    <property type="entry name" value="EreA/ChaN-like"/>
    <property type="match status" value="1"/>
</dbReference>